<dbReference type="OrthoDB" id="10530161at2759"/>
<dbReference type="AlphaFoldDB" id="A0A017SHE0"/>
<dbReference type="Proteomes" id="UP000019804">
    <property type="component" value="Unassembled WGS sequence"/>
</dbReference>
<protein>
    <submittedName>
        <fullName evidence="1">Uncharacterized protein</fullName>
    </submittedName>
</protein>
<dbReference type="RefSeq" id="XP_040639403.1">
    <property type="nucleotide sequence ID" value="XM_040786879.1"/>
</dbReference>
<sequence length="319" mass="34124">MDDNVPFKGSERMLFLPCRSQLFVHHSNKKQSLLYPLSTRAEARTKCNSFGSLNHLDSRSIYIKMKLTLATLMAVMVAVAHTAPVPGDNTLVDAKLLNDSVQNVGHNLGGDLLKDIKSLLKGLTDTLNGVSKRDDNALIEANVLNDSVKNVGNDVLSGLVDELSGLLEQLTEALGGLLGHEDNALSGLVDELSGLLKQLTDALGGLLKRGVDTEVIENALDNVEVANEAAKDSNIGDLLKRDENLLGLSEGNHGHHDGNNLGVLKRDGNALVEAAVANGAIKNLINASKRGDDKETKDNVLIKLSILNNALKNLLNDVL</sequence>
<dbReference type="HOGENOM" id="CLU_871470_0_0_1"/>
<name>A0A017SHE0_ASPRC</name>
<evidence type="ECO:0000313" key="1">
    <source>
        <dbReference type="EMBL" id="EYE95715.1"/>
    </source>
</evidence>
<gene>
    <name evidence="1" type="ORF">EURHEDRAFT_522975</name>
</gene>
<dbReference type="EMBL" id="KK088421">
    <property type="protein sequence ID" value="EYE95715.1"/>
    <property type="molecule type" value="Genomic_DNA"/>
</dbReference>
<organism evidence="1 2">
    <name type="scientific">Aspergillus ruber (strain CBS 135680)</name>
    <dbReference type="NCBI Taxonomy" id="1388766"/>
    <lineage>
        <taxon>Eukaryota</taxon>
        <taxon>Fungi</taxon>
        <taxon>Dikarya</taxon>
        <taxon>Ascomycota</taxon>
        <taxon>Pezizomycotina</taxon>
        <taxon>Eurotiomycetes</taxon>
        <taxon>Eurotiomycetidae</taxon>
        <taxon>Eurotiales</taxon>
        <taxon>Aspergillaceae</taxon>
        <taxon>Aspergillus</taxon>
        <taxon>Aspergillus subgen. Aspergillus</taxon>
    </lineage>
</organism>
<keyword evidence="2" id="KW-1185">Reference proteome</keyword>
<evidence type="ECO:0000313" key="2">
    <source>
        <dbReference type="Proteomes" id="UP000019804"/>
    </source>
</evidence>
<reference evidence="2" key="1">
    <citation type="journal article" date="2014" name="Nat. Commun.">
        <title>Genomic adaptations of the halophilic Dead Sea filamentous fungus Eurotium rubrum.</title>
        <authorList>
            <person name="Kis-Papo T."/>
            <person name="Weig A.R."/>
            <person name="Riley R."/>
            <person name="Persoh D."/>
            <person name="Salamov A."/>
            <person name="Sun H."/>
            <person name="Lipzen A."/>
            <person name="Wasser S.P."/>
            <person name="Rambold G."/>
            <person name="Grigoriev I.V."/>
            <person name="Nevo E."/>
        </authorList>
    </citation>
    <scope>NUCLEOTIDE SEQUENCE [LARGE SCALE GENOMIC DNA]</scope>
    <source>
        <strain evidence="2">CBS 135680</strain>
    </source>
</reference>
<accession>A0A017SHE0</accession>
<dbReference type="GeneID" id="63702003"/>
<proteinExistence type="predicted"/>